<keyword evidence="1 3" id="KW-0732">Signal</keyword>
<dbReference type="SMART" id="SM01359">
    <property type="entry name" value="A2M_N_2"/>
    <property type="match status" value="1"/>
</dbReference>
<keyword evidence="7" id="KW-1185">Reference proteome</keyword>
<dbReference type="EMBL" id="CAJHJT010000012">
    <property type="protein sequence ID" value="CAD6999791.1"/>
    <property type="molecule type" value="Genomic_DNA"/>
</dbReference>
<evidence type="ECO:0000256" key="3">
    <source>
        <dbReference type="SAM" id="SignalP"/>
    </source>
</evidence>
<keyword evidence="2" id="KW-0882">Thioester bond</keyword>
<dbReference type="Gene3D" id="2.20.130.20">
    <property type="match status" value="1"/>
</dbReference>
<dbReference type="InterPro" id="IPR011625">
    <property type="entry name" value="A2M_N_BRD"/>
</dbReference>
<evidence type="ECO:0000256" key="2">
    <source>
        <dbReference type="ARBA" id="ARBA00022966"/>
    </source>
</evidence>
<dbReference type="Pfam" id="PF00207">
    <property type="entry name" value="A2M"/>
    <property type="match status" value="1"/>
</dbReference>
<dbReference type="InterPro" id="IPR041555">
    <property type="entry name" value="MG3"/>
</dbReference>
<dbReference type="Proteomes" id="UP000606786">
    <property type="component" value="Unassembled WGS sequence"/>
</dbReference>
<organism evidence="6 7">
    <name type="scientific">Ceratitis capitata</name>
    <name type="common">Mediterranean fruit fly</name>
    <name type="synonym">Tephritis capitata</name>
    <dbReference type="NCBI Taxonomy" id="7213"/>
    <lineage>
        <taxon>Eukaryota</taxon>
        <taxon>Metazoa</taxon>
        <taxon>Ecdysozoa</taxon>
        <taxon>Arthropoda</taxon>
        <taxon>Hexapoda</taxon>
        <taxon>Insecta</taxon>
        <taxon>Pterygota</taxon>
        <taxon>Neoptera</taxon>
        <taxon>Endopterygota</taxon>
        <taxon>Diptera</taxon>
        <taxon>Brachycera</taxon>
        <taxon>Muscomorpha</taxon>
        <taxon>Tephritoidea</taxon>
        <taxon>Tephritidae</taxon>
        <taxon>Ceratitis</taxon>
        <taxon>Ceratitis</taxon>
    </lineage>
</organism>
<accession>A0A811UM10</accession>
<dbReference type="GO" id="GO:0004866">
    <property type="term" value="F:endopeptidase inhibitor activity"/>
    <property type="evidence" value="ECO:0007669"/>
    <property type="project" value="InterPro"/>
</dbReference>
<evidence type="ECO:0000259" key="5">
    <source>
        <dbReference type="SMART" id="SM01360"/>
    </source>
</evidence>
<dbReference type="OrthoDB" id="9998011at2759"/>
<dbReference type="SMART" id="SM01360">
    <property type="entry name" value="A2M"/>
    <property type="match status" value="1"/>
</dbReference>
<dbReference type="InterPro" id="IPR001599">
    <property type="entry name" value="Macroglobln_a2"/>
</dbReference>
<dbReference type="Gene3D" id="2.60.40.2950">
    <property type="match status" value="1"/>
</dbReference>
<reference evidence="6" key="1">
    <citation type="submission" date="2020-11" db="EMBL/GenBank/DDBJ databases">
        <authorList>
            <person name="Whitehead M."/>
        </authorList>
    </citation>
    <scope>NUCLEOTIDE SEQUENCE</scope>
    <source>
        <strain evidence="6">EGII</strain>
    </source>
</reference>
<feature type="domain" description="Alpha-2-macroglobulin bait region" evidence="4">
    <location>
        <begin position="424"/>
        <end position="558"/>
    </location>
</feature>
<dbReference type="Pfam" id="PF17791">
    <property type="entry name" value="MG3"/>
    <property type="match status" value="1"/>
</dbReference>
<evidence type="ECO:0000313" key="7">
    <source>
        <dbReference type="Proteomes" id="UP000606786"/>
    </source>
</evidence>
<dbReference type="InterPro" id="IPR002890">
    <property type="entry name" value="MG2"/>
</dbReference>
<dbReference type="Pfam" id="PF01835">
    <property type="entry name" value="MG2"/>
    <property type="match status" value="1"/>
</dbReference>
<sequence>MFKLAVWLPILGLIISIAAQAQAEGYYTVTAPGTIRPNAKYSVYVSVSDISVDAQIVLSLQGPKYQKYTELIIPPNSGQNVTFEIRDIPRVAYSLQVQGLSGIIFENYVNLEFADNPPAVYIQTDKATYRQGDTIQFRAIFLDQYLLPVKVNQPISVLIKNPQNFISERFDDVTLDVGVFKASSRIPNYVSTGEWSIEVCLGNDVLKNKVINVIDTSPPPFDMDLDVPRFVCFRDIELVVTVRARYSHKQPITGRCLITITPQGRQPQRRNESLTNGIKEITIPIRRLGRNVKSVLIHARIEDYFNPISYSVSKTVQIVPNLYVIETPSITYECFQPNDVFLYSAHIHNFNGDPIDVDDDVIVHFETTFNAWKNVTNVDDNGYVNLHINCSNLNAINLTIRYEGMKSVGVISFKQWSDIGKEGLYVTTKNPKVGDSMDMRLISTQYFTSFACVIVGRGNIVYNNMVSIPNGGGVKAHTFSIIPTYEMLPEAHIFVYFFKNGKLIYYESTIKVENQFRNTITIESPVNIKPGTFVSLNVDTEANSFIGLLGMELDAFMLKPQNDLEAIEIFDGLLNAKSRTPAAYINPKTPYPGENAGLVTMTNADYISGFKAIAKEKRLSSKPLLPHTYFENLVFADIVSVDGHEEMMAKIPYSYKSWAITGFAISPKTGFTLARPKVIRTLKGLHVDIELPYYVKRKSLTKLQVVVSNYLNADTKINVSMESENGEFEFIKGSGNSKYTIRTDVIRPGKSKTLYFRIHPNVSGLVKVKVTAKNPIASAVCVKKMRVEK</sequence>
<comment type="caution">
    <text evidence="6">The sequence shown here is derived from an EMBL/GenBank/DDBJ whole genome shotgun (WGS) entry which is preliminary data.</text>
</comment>
<dbReference type="Pfam" id="PF07703">
    <property type="entry name" value="A2M_BRD"/>
    <property type="match status" value="1"/>
</dbReference>
<dbReference type="AlphaFoldDB" id="A0A811UM10"/>
<proteinExistence type="predicted"/>
<evidence type="ECO:0000256" key="1">
    <source>
        <dbReference type="ARBA" id="ARBA00022729"/>
    </source>
</evidence>
<name>A0A811UM10_CERCA</name>
<gene>
    <name evidence="6" type="ORF">CCAP1982_LOCUS8310</name>
</gene>
<dbReference type="Gene3D" id="2.60.40.10">
    <property type="entry name" value="Immunoglobulins"/>
    <property type="match status" value="1"/>
</dbReference>
<dbReference type="InterPro" id="IPR013783">
    <property type="entry name" value="Ig-like_fold"/>
</dbReference>
<evidence type="ECO:0000313" key="6">
    <source>
        <dbReference type="EMBL" id="CAD6999791.1"/>
    </source>
</evidence>
<feature type="signal peptide" evidence="3">
    <location>
        <begin position="1"/>
        <end position="23"/>
    </location>
</feature>
<feature type="chain" id="PRO_5032680626" evidence="3">
    <location>
        <begin position="24"/>
        <end position="789"/>
    </location>
</feature>
<dbReference type="PANTHER" id="PTHR11412">
    <property type="entry name" value="MACROGLOBULIN / COMPLEMENT"/>
    <property type="match status" value="1"/>
</dbReference>
<dbReference type="Gene3D" id="2.60.40.1930">
    <property type="match status" value="2"/>
</dbReference>
<protein>
    <submittedName>
        <fullName evidence="6">(Mediterranean fruit fly) hypothetical protein</fullName>
    </submittedName>
</protein>
<evidence type="ECO:0000259" key="4">
    <source>
        <dbReference type="SMART" id="SM01359"/>
    </source>
</evidence>
<dbReference type="PANTHER" id="PTHR11412:SF136">
    <property type="entry name" value="CD109 ANTIGEN"/>
    <property type="match status" value="1"/>
</dbReference>
<dbReference type="InterPro" id="IPR050473">
    <property type="entry name" value="A2M/Complement_sys"/>
</dbReference>
<feature type="domain" description="Alpha-2-macroglobulin" evidence="5">
    <location>
        <begin position="633"/>
        <end position="721"/>
    </location>
</feature>